<reference evidence="3 4" key="1">
    <citation type="submission" date="2017-03" db="EMBL/GenBank/DDBJ databases">
        <title>Isolation of Levoglucosan Utilizing Bacteria.</title>
        <authorList>
            <person name="Arya A.S."/>
        </authorList>
    </citation>
    <scope>NUCLEOTIDE SEQUENCE [LARGE SCALE GENOMIC DNA]</scope>
    <source>
        <strain evidence="3 4">MEC069</strain>
    </source>
</reference>
<keyword evidence="2" id="KW-0732">Signal</keyword>
<feature type="transmembrane region" description="Helical" evidence="1">
    <location>
        <begin position="252"/>
        <end position="271"/>
    </location>
</feature>
<dbReference type="PROSITE" id="PS51257">
    <property type="entry name" value="PROKAR_LIPOPROTEIN"/>
    <property type="match status" value="1"/>
</dbReference>
<evidence type="ECO:0000256" key="1">
    <source>
        <dbReference type="SAM" id="Phobius"/>
    </source>
</evidence>
<evidence type="ECO:0000256" key="2">
    <source>
        <dbReference type="SAM" id="SignalP"/>
    </source>
</evidence>
<keyword evidence="1" id="KW-0812">Transmembrane</keyword>
<organism evidence="3 4">
    <name type="scientific">Paenibacillus athensensis</name>
    <dbReference type="NCBI Taxonomy" id="1967502"/>
    <lineage>
        <taxon>Bacteria</taxon>
        <taxon>Bacillati</taxon>
        <taxon>Bacillota</taxon>
        <taxon>Bacilli</taxon>
        <taxon>Bacillales</taxon>
        <taxon>Paenibacillaceae</taxon>
        <taxon>Paenibacillus</taxon>
    </lineage>
</organism>
<dbReference type="RefSeq" id="WP_134750219.1">
    <property type="nucleotide sequence ID" value="NZ_MYFO02000008.1"/>
</dbReference>
<dbReference type="Proteomes" id="UP000298246">
    <property type="component" value="Unassembled WGS sequence"/>
</dbReference>
<keyword evidence="1" id="KW-0472">Membrane</keyword>
<evidence type="ECO:0000313" key="3">
    <source>
        <dbReference type="EMBL" id="TFE90550.1"/>
    </source>
</evidence>
<evidence type="ECO:0000313" key="4">
    <source>
        <dbReference type="Proteomes" id="UP000298246"/>
    </source>
</evidence>
<proteinExistence type="predicted"/>
<keyword evidence="1" id="KW-1133">Transmembrane helix</keyword>
<evidence type="ECO:0008006" key="5">
    <source>
        <dbReference type="Google" id="ProtNLM"/>
    </source>
</evidence>
<keyword evidence="4" id="KW-1185">Reference proteome</keyword>
<dbReference type="EMBL" id="MYFO01000004">
    <property type="protein sequence ID" value="TFE90550.1"/>
    <property type="molecule type" value="Genomic_DNA"/>
</dbReference>
<sequence length="289" mass="31445">MFVKSDTIRRLALLLPLLLAFGLAAGCSSAGVAGGQAGKADPQQVKSVEQLNRLADDMYKLAMAGQVEQARGKLLQLGDEITQIRFDGMTSVEGMNALTESVTQAKRVFNAVRFSPEAGQVAVAKIRLATDALTHDNQPMWLQYYKVLQNDIGALDQAVKAGKQPAAWSGYETLSQHVSVIHPALLISRSPSDVEKLDSLLTALRGGLRAEPLPQAQLEDGIEHLQRTVDELFMKKAEATAYLPMTDPKQPIIWSLGIGLIIVSVLSYAGWRMFRSGRSSVPVKIHREG</sequence>
<name>A0A4Y8Q992_9BACL</name>
<dbReference type="OrthoDB" id="2464294at2"/>
<accession>A0A4Y8Q992</accession>
<protein>
    <recommendedName>
        <fullName evidence="5">Sporulation protein YpjB</fullName>
    </recommendedName>
</protein>
<comment type="caution">
    <text evidence="3">The sequence shown here is derived from an EMBL/GenBank/DDBJ whole genome shotgun (WGS) entry which is preliminary data.</text>
</comment>
<dbReference type="Pfam" id="PF09577">
    <property type="entry name" value="Spore_YpjB"/>
    <property type="match status" value="1"/>
</dbReference>
<gene>
    <name evidence="3" type="ORF">B5M42_04595</name>
</gene>
<dbReference type="InterPro" id="IPR014231">
    <property type="entry name" value="Spore_YpjB"/>
</dbReference>
<feature type="chain" id="PRO_5038677105" description="Sporulation protein YpjB" evidence="2">
    <location>
        <begin position="31"/>
        <end position="289"/>
    </location>
</feature>
<dbReference type="AlphaFoldDB" id="A0A4Y8Q992"/>
<feature type="signal peptide" evidence="2">
    <location>
        <begin position="1"/>
        <end position="30"/>
    </location>
</feature>